<comment type="similarity">
    <text evidence="2 9">Belongs to the glycosyl hydrolase 10 (cellulase F) family.</text>
</comment>
<comment type="caution">
    <text evidence="11">The sequence shown here is derived from an EMBL/GenBank/DDBJ whole genome shotgun (WGS) entry which is preliminary data.</text>
</comment>
<dbReference type="AlphaFoldDB" id="A0A3N2DAD5"/>
<evidence type="ECO:0000313" key="11">
    <source>
        <dbReference type="EMBL" id="ROR96414.1"/>
    </source>
</evidence>
<feature type="domain" description="GH10" evidence="10">
    <location>
        <begin position="28"/>
        <end position="348"/>
    </location>
</feature>
<name>A0A3N2DAD5_9MICO</name>
<dbReference type="GO" id="GO:0045493">
    <property type="term" value="P:xylan catabolic process"/>
    <property type="evidence" value="ECO:0007669"/>
    <property type="project" value="UniProtKB-KW"/>
</dbReference>
<organism evidence="11 12">
    <name type="scientific">Salana multivorans</name>
    <dbReference type="NCBI Taxonomy" id="120377"/>
    <lineage>
        <taxon>Bacteria</taxon>
        <taxon>Bacillati</taxon>
        <taxon>Actinomycetota</taxon>
        <taxon>Actinomycetes</taxon>
        <taxon>Micrococcales</taxon>
        <taxon>Beutenbergiaceae</taxon>
        <taxon>Salana</taxon>
    </lineage>
</organism>
<dbReference type="SMART" id="SM00633">
    <property type="entry name" value="Glyco_10"/>
    <property type="match status" value="1"/>
</dbReference>
<dbReference type="PANTHER" id="PTHR31490:SF88">
    <property type="entry name" value="BETA-XYLANASE"/>
    <property type="match status" value="1"/>
</dbReference>
<sequence>MPDDFSFRHVDARLVLLDAEGRPCPGAVVRVEQVRHAFGFGATGSGMDLVESELQELYLDLFDTATLSFYWGRYEPEPGRTALEPTLATARWFAERGVRLKGHPLVWHTVKAPWVDRLPLAEAERLLRERIRREVRDFAGVVDTWDVINEVVIMPRFVNEPDGVPNAITRMAAEKGRVEMVRLAVEEARSQGTEPTLVLNDFDLGPEYERLVADVLDAGIRIDAIGLQSHMHQGFRGRDQLWEICERFAGFGLPLHWTETTLLSGDLMPAHIEDLNDYVVDSWPTTPEGEARQADEIVQHYSTLAAHPAVEAVTYWGFCDRDQWLGAPSGLVRADGTPKPSYWALRDLVRGDWWYEPHEVVADADGCVRVSGGWAGRYALTRVGDAPGVDTRGGGARVEVDLPAGPTRDLSVTL</sequence>
<dbReference type="InterPro" id="IPR017853">
    <property type="entry name" value="GH"/>
</dbReference>
<reference evidence="11 12" key="1">
    <citation type="submission" date="2018-11" db="EMBL/GenBank/DDBJ databases">
        <title>Sequencing the genomes of 1000 actinobacteria strains.</title>
        <authorList>
            <person name="Klenk H.-P."/>
        </authorList>
    </citation>
    <scope>NUCLEOTIDE SEQUENCE [LARGE SCALE GENOMIC DNA]</scope>
    <source>
        <strain evidence="11 12">DSM 13521</strain>
    </source>
</reference>
<dbReference type="GO" id="GO:0031176">
    <property type="term" value="F:endo-1,4-beta-xylanase activity"/>
    <property type="evidence" value="ECO:0007669"/>
    <property type="project" value="UniProtKB-EC"/>
</dbReference>
<keyword evidence="5 9" id="KW-0378">Hydrolase</keyword>
<dbReference type="EMBL" id="RKHQ01000001">
    <property type="protein sequence ID" value="ROR96414.1"/>
    <property type="molecule type" value="Genomic_DNA"/>
</dbReference>
<dbReference type="InterPro" id="IPR001000">
    <property type="entry name" value="GH10_dom"/>
</dbReference>
<comment type="catalytic activity">
    <reaction evidence="1 9">
        <text>Endohydrolysis of (1-&gt;4)-beta-D-xylosidic linkages in xylans.</text>
        <dbReference type="EC" id="3.2.1.8"/>
    </reaction>
</comment>
<dbReference type="PANTHER" id="PTHR31490">
    <property type="entry name" value="GLYCOSYL HYDROLASE"/>
    <property type="match status" value="1"/>
</dbReference>
<dbReference type="Proteomes" id="UP000275356">
    <property type="component" value="Unassembled WGS sequence"/>
</dbReference>
<proteinExistence type="inferred from homology"/>
<evidence type="ECO:0000256" key="3">
    <source>
        <dbReference type="ARBA" id="ARBA00022651"/>
    </source>
</evidence>
<evidence type="ECO:0000256" key="4">
    <source>
        <dbReference type="ARBA" id="ARBA00022729"/>
    </source>
</evidence>
<keyword evidence="4" id="KW-0732">Signal</keyword>
<evidence type="ECO:0000256" key="1">
    <source>
        <dbReference type="ARBA" id="ARBA00000681"/>
    </source>
</evidence>
<evidence type="ECO:0000256" key="9">
    <source>
        <dbReference type="RuleBase" id="RU361174"/>
    </source>
</evidence>
<gene>
    <name evidence="11" type="ORF">EDD28_0998</name>
</gene>
<dbReference type="EC" id="3.2.1.8" evidence="9"/>
<keyword evidence="7 9" id="KW-0326">Glycosidase</keyword>
<evidence type="ECO:0000256" key="5">
    <source>
        <dbReference type="ARBA" id="ARBA00022801"/>
    </source>
</evidence>
<evidence type="ECO:0000313" key="12">
    <source>
        <dbReference type="Proteomes" id="UP000275356"/>
    </source>
</evidence>
<evidence type="ECO:0000256" key="8">
    <source>
        <dbReference type="ARBA" id="ARBA00023326"/>
    </source>
</evidence>
<dbReference type="OrthoDB" id="3255194at2"/>
<keyword evidence="12" id="KW-1185">Reference proteome</keyword>
<evidence type="ECO:0000259" key="10">
    <source>
        <dbReference type="PROSITE" id="PS51760"/>
    </source>
</evidence>
<dbReference type="InterPro" id="IPR044846">
    <property type="entry name" value="GH10"/>
</dbReference>
<dbReference type="RefSeq" id="WP_123738597.1">
    <property type="nucleotide sequence ID" value="NZ_CALFQU010000004.1"/>
</dbReference>
<dbReference type="SUPFAM" id="SSF51445">
    <property type="entry name" value="(Trans)glycosidases"/>
    <property type="match status" value="1"/>
</dbReference>
<accession>A0A3N2DAD5</accession>
<dbReference type="Pfam" id="PF00331">
    <property type="entry name" value="Glyco_hydro_10"/>
    <property type="match status" value="1"/>
</dbReference>
<dbReference type="PROSITE" id="PS51760">
    <property type="entry name" value="GH10_2"/>
    <property type="match status" value="1"/>
</dbReference>
<evidence type="ECO:0000256" key="2">
    <source>
        <dbReference type="ARBA" id="ARBA00007495"/>
    </source>
</evidence>
<evidence type="ECO:0000256" key="6">
    <source>
        <dbReference type="ARBA" id="ARBA00023277"/>
    </source>
</evidence>
<protein>
    <recommendedName>
        <fullName evidence="9">Beta-xylanase</fullName>
        <ecNumber evidence="9">3.2.1.8</ecNumber>
    </recommendedName>
</protein>
<keyword evidence="8 9" id="KW-0624">Polysaccharide degradation</keyword>
<keyword evidence="6 9" id="KW-0119">Carbohydrate metabolism</keyword>
<evidence type="ECO:0000256" key="7">
    <source>
        <dbReference type="ARBA" id="ARBA00023295"/>
    </source>
</evidence>
<dbReference type="Gene3D" id="3.20.20.80">
    <property type="entry name" value="Glycosidases"/>
    <property type="match status" value="1"/>
</dbReference>
<keyword evidence="3 11" id="KW-0858">Xylan degradation</keyword>
<dbReference type="PRINTS" id="PR00134">
    <property type="entry name" value="GLHYDRLASE10"/>
</dbReference>